<dbReference type="InterPro" id="IPR007709">
    <property type="entry name" value="N-FG_amidohydro"/>
</dbReference>
<sequence>MRSRNNKSLKKIIKLFEQVSPIIVSPTRSSLTVSLSNRFFLFRLMQMILNRIEDNPYLNFISVLKHYKVLGRFLHGTIRELHHDRNKSYFKHFFLSDELYRLVKAELDWIYERNKTVRLTISKWGIIICDNYKKNQFNALLFTTHSGSWVPDHIAKKQTLSAADRYLEEDVDVDKIYADIVLQGAGIWIDSKLSRFACDYNRAPEKAIYGDKSEEWVDKLWQKPLAKTQREWLMEGYHEFYFTLEQLVDTYRFNIILDGHSMKDVNNRPDICLLAELAPPFYMPIVQTMKEKLVAGGFKRVSFDSPFPHGYILWWLHTHFPDVFICMIEINKKHYMNKTRTKSLSGKISSLSKVLRKLFHLEEEL</sequence>
<protein>
    <recommendedName>
        <fullName evidence="3">N-formylglutamate amidohydrolase</fullName>
    </recommendedName>
</protein>
<accession>A0A2H0W0N1</accession>
<dbReference type="Gene3D" id="3.40.630.40">
    <property type="entry name" value="Zn-dependent exopeptidases"/>
    <property type="match status" value="1"/>
</dbReference>
<evidence type="ECO:0000313" key="2">
    <source>
        <dbReference type="Proteomes" id="UP000230935"/>
    </source>
</evidence>
<dbReference type="Proteomes" id="UP000230935">
    <property type="component" value="Unassembled WGS sequence"/>
</dbReference>
<gene>
    <name evidence="1" type="ORF">COT81_04450</name>
</gene>
<name>A0A2H0W0N1_9BACT</name>
<proteinExistence type="predicted"/>
<comment type="caution">
    <text evidence="1">The sequence shown here is derived from an EMBL/GenBank/DDBJ whole genome shotgun (WGS) entry which is preliminary data.</text>
</comment>
<dbReference type="Pfam" id="PF05013">
    <property type="entry name" value="FGase"/>
    <property type="match status" value="1"/>
</dbReference>
<dbReference type="AlphaFoldDB" id="A0A2H0W0N1"/>
<organism evidence="1 2">
    <name type="scientific">Candidatus Buchananbacteria bacterium CG10_big_fil_rev_8_21_14_0_10_42_9</name>
    <dbReference type="NCBI Taxonomy" id="1974526"/>
    <lineage>
        <taxon>Bacteria</taxon>
        <taxon>Candidatus Buchananiibacteriota</taxon>
    </lineage>
</organism>
<dbReference type="SUPFAM" id="SSF53187">
    <property type="entry name" value="Zn-dependent exopeptidases"/>
    <property type="match status" value="1"/>
</dbReference>
<dbReference type="EMBL" id="PEZZ01000034">
    <property type="protein sequence ID" value="PIS04876.1"/>
    <property type="molecule type" value="Genomic_DNA"/>
</dbReference>
<evidence type="ECO:0000313" key="1">
    <source>
        <dbReference type="EMBL" id="PIS04876.1"/>
    </source>
</evidence>
<evidence type="ECO:0008006" key="3">
    <source>
        <dbReference type="Google" id="ProtNLM"/>
    </source>
</evidence>
<reference evidence="2" key="1">
    <citation type="submission" date="2017-09" db="EMBL/GenBank/DDBJ databases">
        <title>Depth-based differentiation of microbial function through sediment-hosted aquifers and enrichment of novel symbionts in the deep terrestrial subsurface.</title>
        <authorList>
            <person name="Probst A.J."/>
            <person name="Ladd B."/>
            <person name="Jarett J.K."/>
            <person name="Geller-Mcgrath D.E."/>
            <person name="Sieber C.M.K."/>
            <person name="Emerson J.B."/>
            <person name="Anantharaman K."/>
            <person name="Thomas B.C."/>
            <person name="Malmstrom R."/>
            <person name="Stieglmeier M."/>
            <person name="Klingl A."/>
            <person name="Woyke T."/>
            <person name="Ryan C.M."/>
            <person name="Banfield J.F."/>
        </authorList>
    </citation>
    <scope>NUCLEOTIDE SEQUENCE [LARGE SCALE GENOMIC DNA]</scope>
</reference>